<keyword evidence="2" id="KW-1185">Reference proteome</keyword>
<dbReference type="EMBL" id="JAIPME010000002">
    <property type="protein sequence ID" value="MBZ2386685.1"/>
    <property type="molecule type" value="Genomic_DNA"/>
</dbReference>
<dbReference type="RefSeq" id="WP_223419008.1">
    <property type="nucleotide sequence ID" value="NZ_JAIPME010000002.1"/>
</dbReference>
<comment type="caution">
    <text evidence="1">The sequence shown here is derived from an EMBL/GenBank/DDBJ whole genome shotgun (WGS) entry which is preliminary data.</text>
</comment>
<evidence type="ECO:0000313" key="1">
    <source>
        <dbReference type="EMBL" id="MBZ2386685.1"/>
    </source>
</evidence>
<proteinExistence type="predicted"/>
<organism evidence="1 2">
    <name type="scientific">Anaerococcus murdochii</name>
    <dbReference type="NCBI Taxonomy" id="411577"/>
    <lineage>
        <taxon>Bacteria</taxon>
        <taxon>Bacillati</taxon>
        <taxon>Bacillota</taxon>
        <taxon>Tissierellia</taxon>
        <taxon>Tissierellales</taxon>
        <taxon>Peptoniphilaceae</taxon>
        <taxon>Anaerococcus</taxon>
    </lineage>
</organism>
<dbReference type="Proteomes" id="UP000734271">
    <property type="component" value="Unassembled WGS sequence"/>
</dbReference>
<gene>
    <name evidence="1" type="ORF">K8P03_05150</name>
</gene>
<reference evidence="1 2" key="1">
    <citation type="submission" date="2021-08" db="EMBL/GenBank/DDBJ databases">
        <title>FDA dAtabase for Regulatory Grade micrObial Sequences (FDA-ARGOS): Supporting development and validation of Infectious Disease Dx tests.</title>
        <authorList>
            <person name="Sproer C."/>
            <person name="Gronow S."/>
            <person name="Severitt S."/>
            <person name="Schroder I."/>
            <person name="Tallon L."/>
            <person name="Sadzewicz L."/>
            <person name="Zhao X."/>
            <person name="Boylan J."/>
            <person name="Ott S."/>
            <person name="Bowen H."/>
            <person name="Vavikolanu K."/>
            <person name="Hazen T."/>
            <person name="Aluvathingal J."/>
            <person name="Nadendla S."/>
            <person name="Lowell S."/>
            <person name="Myers T."/>
            <person name="Yan Y."/>
            <person name="Sichtig H."/>
        </authorList>
    </citation>
    <scope>NUCLEOTIDE SEQUENCE [LARGE SCALE GENOMIC DNA]</scope>
    <source>
        <strain evidence="1 2">FDAARGOS_1460</strain>
    </source>
</reference>
<protein>
    <submittedName>
        <fullName evidence="1">Phage tail protein</fullName>
    </submittedName>
</protein>
<dbReference type="NCBIfam" id="TIGR01603">
    <property type="entry name" value="maj_tail_phi13"/>
    <property type="match status" value="1"/>
</dbReference>
<name>A0ABS7SYR9_9FIRM</name>
<dbReference type="InterPro" id="IPR006490">
    <property type="entry name" value="Maj_tail_phi13"/>
</dbReference>
<sequence length="196" mass="21817">MTEKINKVKFGLSNVHIWKIENEDADKITYATKAIKLPGAVNLSLSIEGNESTFYADDIPYFQTYANNGYAGDLEIAIITDEFTTQILGQMKDENGAIIETADDKISSFAMAFEFQGDAKRTRNILYKVVASRPNDEHSTVNDTKEPQTDTLSIKAMPRPTDKFVKARIKEGDTGYSTFYDKVYEPKLSGASSTGK</sequence>
<accession>A0ABS7SYR9</accession>
<evidence type="ECO:0000313" key="2">
    <source>
        <dbReference type="Proteomes" id="UP000734271"/>
    </source>
</evidence>